<dbReference type="SUPFAM" id="SSF53067">
    <property type="entry name" value="Actin-like ATPase domain"/>
    <property type="match status" value="1"/>
</dbReference>
<dbReference type="PANTHER" id="PTHR47363">
    <property type="entry name" value="GLUCOKINASE"/>
    <property type="match status" value="1"/>
</dbReference>
<evidence type="ECO:0000256" key="2">
    <source>
        <dbReference type="ARBA" id="ARBA00022777"/>
    </source>
</evidence>
<dbReference type="GO" id="GO:0005524">
    <property type="term" value="F:ATP binding"/>
    <property type="evidence" value="ECO:0007669"/>
    <property type="project" value="InterPro"/>
</dbReference>
<dbReference type="CDD" id="cd24008">
    <property type="entry name" value="ASKHA_NBD_GLK"/>
    <property type="match status" value="1"/>
</dbReference>
<proteinExistence type="inferred from homology"/>
<dbReference type="Pfam" id="PF02685">
    <property type="entry name" value="Glucokinase"/>
    <property type="match status" value="1"/>
</dbReference>
<dbReference type="GO" id="GO:0006096">
    <property type="term" value="P:glycolytic process"/>
    <property type="evidence" value="ECO:0007669"/>
    <property type="project" value="InterPro"/>
</dbReference>
<dbReference type="InterPro" id="IPR043129">
    <property type="entry name" value="ATPase_NBD"/>
</dbReference>
<dbReference type="EMBL" id="CAADFA010000025">
    <property type="protein sequence ID" value="VFJ45458.1"/>
    <property type="molecule type" value="Genomic_DNA"/>
</dbReference>
<accession>A0A450S1D3</accession>
<dbReference type="PANTHER" id="PTHR47363:SF1">
    <property type="entry name" value="GLUCOKINASE"/>
    <property type="match status" value="1"/>
</dbReference>
<organism evidence="4">
    <name type="scientific">Candidatus Kentrum sp. FM</name>
    <dbReference type="NCBI Taxonomy" id="2126340"/>
    <lineage>
        <taxon>Bacteria</taxon>
        <taxon>Pseudomonadati</taxon>
        <taxon>Pseudomonadota</taxon>
        <taxon>Gammaproteobacteria</taxon>
        <taxon>Candidatus Kentrum</taxon>
    </lineage>
</organism>
<sequence length="381" mass="41363">MDIVIGFDIGGTNSRATIARMEDGTLIPHPDFPAPISQQVASKKELRAFIHGLLDRLIPSTTDTSPDNQQQPKEFGGTDRLASVVIALAGPVIRHREVIITNWPEPKGITLDEFIEWGMPMDRTVMINDMEAGCYGLMKSLREGGTDAMGFEPLMGCATSYHAVSGGNPVKGNRIFIAPGTGLGAAGIIEMEKTPATSPLVYPIATELQNTPMPVLRTEHRIVVDWLRREKQIAHPSWDDIVSGRGLVDIYYALRDSAPGNAPDTVSEDGDPAAAIARAGVIGHDPIARQALSFFYDCTGRFCQLMALGFQAFGGVFIGGASTIKNRDFIRHSQLPDAFLDNPVQQSLLARFPIHLVTKTDLNLDGALWLGGSMLRTGRFL</sequence>
<keyword evidence="2 4" id="KW-0418">Kinase</keyword>
<dbReference type="InterPro" id="IPR003836">
    <property type="entry name" value="Glucokinase"/>
</dbReference>
<name>A0A450S1D3_9GAMM</name>
<evidence type="ECO:0000313" key="5">
    <source>
        <dbReference type="EMBL" id="VFJ49054.1"/>
    </source>
</evidence>
<evidence type="ECO:0000313" key="4">
    <source>
        <dbReference type="EMBL" id="VFJ45458.1"/>
    </source>
</evidence>
<comment type="similarity">
    <text evidence="3">Belongs to the bacterial glucokinase family.</text>
</comment>
<dbReference type="EMBL" id="CAADFL010000024">
    <property type="protein sequence ID" value="VFK06759.1"/>
    <property type="molecule type" value="Genomic_DNA"/>
</dbReference>
<protein>
    <submittedName>
        <fullName evidence="4">Glucokinase</fullName>
    </submittedName>
</protein>
<dbReference type="GO" id="GO:0004340">
    <property type="term" value="F:glucokinase activity"/>
    <property type="evidence" value="ECO:0007669"/>
    <property type="project" value="InterPro"/>
</dbReference>
<dbReference type="EMBL" id="CAADEZ010000066">
    <property type="protein sequence ID" value="VFJ49054.1"/>
    <property type="molecule type" value="Genomic_DNA"/>
</dbReference>
<dbReference type="AlphaFoldDB" id="A0A450S1D3"/>
<dbReference type="Gene3D" id="3.30.420.40">
    <property type="match status" value="1"/>
</dbReference>
<evidence type="ECO:0000256" key="1">
    <source>
        <dbReference type="ARBA" id="ARBA00022679"/>
    </source>
</evidence>
<dbReference type="GO" id="GO:0005536">
    <property type="term" value="F:D-glucose binding"/>
    <property type="evidence" value="ECO:0007669"/>
    <property type="project" value="InterPro"/>
</dbReference>
<gene>
    <name evidence="5" type="ORF">BECKFM1743A_GA0114220_100663</name>
    <name evidence="6" type="ORF">BECKFM1743B_GA0114221_100244</name>
    <name evidence="4" type="ORF">BECKFM1743C_GA0114222_100254</name>
</gene>
<evidence type="ECO:0000313" key="6">
    <source>
        <dbReference type="EMBL" id="VFK06759.1"/>
    </source>
</evidence>
<evidence type="ECO:0000256" key="3">
    <source>
        <dbReference type="RuleBase" id="RU004046"/>
    </source>
</evidence>
<reference evidence="4" key="1">
    <citation type="submission" date="2019-02" db="EMBL/GenBank/DDBJ databases">
        <authorList>
            <person name="Gruber-Vodicka R. H."/>
            <person name="Seah K. B. B."/>
        </authorList>
    </citation>
    <scope>NUCLEOTIDE SEQUENCE</scope>
    <source>
        <strain evidence="5">BECK_BZ163</strain>
        <strain evidence="6">BECK_BZ164</strain>
        <strain evidence="4">BECK_BZ165</strain>
    </source>
</reference>
<keyword evidence="1" id="KW-0808">Transferase</keyword>
<dbReference type="Gene3D" id="3.40.367.20">
    <property type="match status" value="1"/>
</dbReference>